<protein>
    <submittedName>
        <fullName evidence="3">DUF255 domain-containing protein</fullName>
    </submittedName>
</protein>
<reference evidence="3 4" key="1">
    <citation type="submission" date="2024-08" db="EMBL/GenBank/DDBJ databases">
        <title>Halobellus sp. MBLA0158 whole genome sequence.</title>
        <authorList>
            <person name="Hwang C.Y."/>
            <person name="Cho E.-S."/>
            <person name="Seo M.-J."/>
        </authorList>
    </citation>
    <scope>NUCLEOTIDE SEQUENCE [LARGE SCALE GENOMIC DNA]</scope>
    <source>
        <strain evidence="3 4">MBLA0158</strain>
    </source>
</reference>
<dbReference type="InterPro" id="IPR036249">
    <property type="entry name" value="Thioredoxin-like_sf"/>
</dbReference>
<dbReference type="Gene3D" id="1.50.10.10">
    <property type="match status" value="1"/>
</dbReference>
<dbReference type="InterPro" id="IPR024705">
    <property type="entry name" value="Ssp411"/>
</dbReference>
<comment type="caution">
    <text evidence="3">The sequence shown here is derived from an EMBL/GenBank/DDBJ whole genome shotgun (WGS) entry which is preliminary data.</text>
</comment>
<feature type="domain" description="Spermatogenesis-associated protein 20-like TRX" evidence="2">
    <location>
        <begin position="6"/>
        <end position="124"/>
    </location>
</feature>
<dbReference type="PANTHER" id="PTHR42899">
    <property type="entry name" value="SPERMATOGENESIS-ASSOCIATED PROTEIN 20"/>
    <property type="match status" value="1"/>
</dbReference>
<dbReference type="SUPFAM" id="SSF48208">
    <property type="entry name" value="Six-hairpin glycosidases"/>
    <property type="match status" value="1"/>
</dbReference>
<accession>A0ABD5MIJ9</accession>
<evidence type="ECO:0000313" key="4">
    <source>
        <dbReference type="Proteomes" id="UP001570511"/>
    </source>
</evidence>
<proteinExistence type="predicted"/>
<dbReference type="EMBL" id="JBGNYA010000001">
    <property type="protein sequence ID" value="MFA1612419.1"/>
    <property type="molecule type" value="Genomic_DNA"/>
</dbReference>
<keyword evidence="4" id="KW-1185">Reference proteome</keyword>
<feature type="region of interest" description="Disordered" evidence="1">
    <location>
        <begin position="273"/>
        <end position="300"/>
    </location>
</feature>
<evidence type="ECO:0000259" key="2">
    <source>
        <dbReference type="Pfam" id="PF03190"/>
    </source>
</evidence>
<dbReference type="Proteomes" id="UP001570511">
    <property type="component" value="Unassembled WGS sequence"/>
</dbReference>
<dbReference type="InterPro" id="IPR004879">
    <property type="entry name" value="Ssp411-like_TRX"/>
</dbReference>
<dbReference type="InterPro" id="IPR008928">
    <property type="entry name" value="6-hairpin_glycosidase_sf"/>
</dbReference>
<organism evidence="3 4">
    <name type="scientific">Halobellus rubicundus</name>
    <dbReference type="NCBI Taxonomy" id="2996466"/>
    <lineage>
        <taxon>Archaea</taxon>
        <taxon>Methanobacteriati</taxon>
        <taxon>Methanobacteriota</taxon>
        <taxon>Stenosarchaea group</taxon>
        <taxon>Halobacteria</taxon>
        <taxon>Halobacteriales</taxon>
        <taxon>Haloferacaceae</taxon>
        <taxon>Halobellus</taxon>
    </lineage>
</organism>
<sequence>MTDDRTHVEWREWGPAPFEEAAAADRPVLLALTATWCDSCHEMDAETYAEPRIAANVNDGFVPIRVDIDRRPRVRERYNMGGFPSTVFCTPSGKVISGATYLAPDGMRQVLGSVRDRWTESGEDAGRIPRALAGEPTPAGPVDERIESHLAGQLDEKWDPRFAGWGTDAKFPLPRTIEFALKRARDQATETLGAIAESLYDGERGGFYRYAEGRDWTDPHTEKVLDANAALVRAFANGYLYTGDDDLLDPAVGTRDFLVDRLWNGSAFGGSVAPVDEGGEAGEDDEGGENAGAPEFGPRRDLTGYAGGNALAADAFLTLAAYTDDDRATEYAERVLDTLNRAFVDDEGVVSHYTADGDAEGSAPPELLLEDHARVVSAFTTARQVLGPDALSTGDPLAVARRVADAAVDALQEPEGAFRDGPEVDVGLLDEPLRPLDGGVEMAEALLDLSVLCRATEIDADGGEGDAAGRTASDYRDAAHAGIAAFAGAWDRIGIQVAGYGSVAARLTRSDLVVAVGDEAGSDLHRAALRVSDHEAVVVPAAPAVDAGTATVRVDDDARDATTPDELMAAVSSLTGS</sequence>
<dbReference type="PIRSF" id="PIRSF006402">
    <property type="entry name" value="UCP006402_thioredoxin"/>
    <property type="match status" value="1"/>
</dbReference>
<feature type="region of interest" description="Disordered" evidence="1">
    <location>
        <begin position="122"/>
        <end position="141"/>
    </location>
</feature>
<dbReference type="PANTHER" id="PTHR42899:SF1">
    <property type="entry name" value="SPERMATOGENESIS-ASSOCIATED PROTEIN 20"/>
    <property type="match status" value="1"/>
</dbReference>
<gene>
    <name evidence="3" type="ORF">OS889_15590</name>
</gene>
<dbReference type="AlphaFoldDB" id="A0ABD5MIJ9"/>
<evidence type="ECO:0000256" key="1">
    <source>
        <dbReference type="SAM" id="MobiDB-lite"/>
    </source>
</evidence>
<dbReference type="Pfam" id="PF03190">
    <property type="entry name" value="Thioredox_DsbH"/>
    <property type="match status" value="1"/>
</dbReference>
<dbReference type="Gene3D" id="3.40.30.10">
    <property type="entry name" value="Glutaredoxin"/>
    <property type="match status" value="1"/>
</dbReference>
<dbReference type="InterPro" id="IPR012341">
    <property type="entry name" value="6hp_glycosidase-like_sf"/>
</dbReference>
<dbReference type="RefSeq" id="WP_372391384.1">
    <property type="nucleotide sequence ID" value="NZ_JBGNYA010000001.1"/>
</dbReference>
<feature type="compositionally biased region" description="Acidic residues" evidence="1">
    <location>
        <begin position="277"/>
        <end position="288"/>
    </location>
</feature>
<dbReference type="SUPFAM" id="SSF52833">
    <property type="entry name" value="Thioredoxin-like"/>
    <property type="match status" value="1"/>
</dbReference>
<name>A0ABD5MIJ9_9EURY</name>
<evidence type="ECO:0000313" key="3">
    <source>
        <dbReference type="EMBL" id="MFA1612419.1"/>
    </source>
</evidence>